<organism evidence="4 5">
    <name type="scientific">Porphyromonas gingivicanis</name>
    <dbReference type="NCBI Taxonomy" id="266762"/>
    <lineage>
        <taxon>Bacteria</taxon>
        <taxon>Pseudomonadati</taxon>
        <taxon>Bacteroidota</taxon>
        <taxon>Bacteroidia</taxon>
        <taxon>Bacteroidales</taxon>
        <taxon>Porphyromonadaceae</taxon>
        <taxon>Porphyromonas</taxon>
    </lineage>
</organism>
<name>A0A0A2G1U7_9PORP</name>
<dbReference type="NCBIfam" id="TIGR04183">
    <property type="entry name" value="Por_Secre_tail"/>
    <property type="match status" value="1"/>
</dbReference>
<keyword evidence="1" id="KW-0433">Leucine-rich repeat</keyword>
<dbReference type="PANTHER" id="PTHR47566:SF1">
    <property type="entry name" value="PROTEIN NUD1"/>
    <property type="match status" value="1"/>
</dbReference>
<dbReference type="InterPro" id="IPR026444">
    <property type="entry name" value="Secre_tail"/>
</dbReference>
<dbReference type="eggNOG" id="COG4886">
    <property type="taxonomic scope" value="Bacteria"/>
</dbReference>
<evidence type="ECO:0000313" key="5">
    <source>
        <dbReference type="Proteomes" id="UP000030134"/>
    </source>
</evidence>
<dbReference type="EMBL" id="JQZW01000015">
    <property type="protein sequence ID" value="KGN97241.1"/>
    <property type="molecule type" value="Genomic_DNA"/>
</dbReference>
<dbReference type="InterPro" id="IPR052574">
    <property type="entry name" value="CDIRP"/>
</dbReference>
<dbReference type="InterPro" id="IPR032675">
    <property type="entry name" value="LRR_dom_sf"/>
</dbReference>
<sequence>MIMNLHRLIDCGSRKIGLFVAVLLSLFSVHSYAQTASPKVVFKTNLEVGQSITFGAKAKGSLTIKGVTGAQWNPSGDDVTYKVGEGQTITLEGDVIDLYLNGAKVTEFDATSAPSLHYLAIEHNELKELDLSNNEKLEYLYVRDNQITDMLLCSGGKIFRVYCSLNQLKGDKMEKLIESLPDYTTSPNPGLLAIADLSQPDKEGNVCSKTLVQEALSRRWRVQAFNGTQFVAYEGVDDGGSGNQKEKIVLRTLKPKGATITMKISANGEVKAQGLTESIVPNAQNTYTLSSQEIVLEGEITGLEAPNCELINLNVRNAKNLQEINCSNNPLKRLNFSENKLLRTLQCTDNSLVELNLANNAALEELNCSNNSLKQLDLTSNVKLHKINCSNNSIKGLDADVLVNSIVDRSAMGVRGELIAVSLQKDNNNIYKHHVAQLNSRGWDVKALNGAELQPYEGKEQPYLSFVTSRNVGEKIKLKIKSENNVTVEGLEGTWINDQQVEYTILSQKITLRGDIYFLHCYSNGVTEMDFSHADFIQKIDCSDNFIDKDHMTKLIASLPNRVGIEPMGEITVRDTTKEKENNVCTQQQCYEARQRGWQTMKYSSGTGYSKYEGDDEFDIPSTNNIIKFKTDRPVGSTVTIEVKVKDPSSQVTVIGLNGTFDTDIEVVYEIEEQEFSFQGDITSLRCVGNDITAIDLSDSHSLKLLNCSRNKITELNLSNQRFLETLFCQDNRIEKLNFSGNPKLEWVNCHENNIKEEGFKEIANTIVSRFYFEEPGSIIFFNAYDASSPDKNVASAEDVAALKEKKWAVRKIVGKEGMLYVFEDYLFSSDITRPSFSYYVDRNNRTLVLTGMQSVDAIALFDMNGRLIEMSHSNFDGKASIDVQALPSGCYVVKVGKESRVIIL</sequence>
<gene>
    <name evidence="4" type="ORF">HQ36_07770</name>
</gene>
<evidence type="ECO:0000256" key="1">
    <source>
        <dbReference type="ARBA" id="ARBA00022614"/>
    </source>
</evidence>
<keyword evidence="2" id="KW-0677">Repeat</keyword>
<dbReference type="STRING" id="266762.HQ36_07770"/>
<dbReference type="Gene3D" id="3.80.10.10">
    <property type="entry name" value="Ribonuclease Inhibitor"/>
    <property type="match status" value="3"/>
</dbReference>
<comment type="caution">
    <text evidence="4">The sequence shown here is derived from an EMBL/GenBank/DDBJ whole genome shotgun (WGS) entry which is preliminary data.</text>
</comment>
<feature type="domain" description="Secretion system C-terminal sorting" evidence="3">
    <location>
        <begin position="858"/>
        <end position="900"/>
    </location>
</feature>
<dbReference type="PANTHER" id="PTHR47566">
    <property type="match status" value="1"/>
</dbReference>
<accession>A0A0A2G1U7</accession>
<keyword evidence="5" id="KW-1185">Reference proteome</keyword>
<reference evidence="4 5" key="1">
    <citation type="submission" date="2014-08" db="EMBL/GenBank/DDBJ databases">
        <title>Porphyromonas gingivicanis strain:COT-022_OH1391 Genome sequencing.</title>
        <authorList>
            <person name="Wallis C."/>
            <person name="Deusch O."/>
            <person name="O'Flynn C."/>
            <person name="Davis I."/>
            <person name="Jospin G."/>
            <person name="Darling A.E."/>
            <person name="Coil D.A."/>
            <person name="Alexiev A."/>
            <person name="Horsfall A."/>
            <person name="Kirkwood N."/>
            <person name="Harris S."/>
            <person name="Eisen J.A."/>
        </authorList>
    </citation>
    <scope>NUCLEOTIDE SEQUENCE [LARGE SCALE GENOMIC DNA]</scope>
    <source>
        <strain evidence="5">COT-022 OH1391</strain>
    </source>
</reference>
<dbReference type="Pfam" id="PF18962">
    <property type="entry name" value="Por_Secre_tail"/>
    <property type="match status" value="1"/>
</dbReference>
<evidence type="ECO:0000259" key="3">
    <source>
        <dbReference type="Pfam" id="PF18962"/>
    </source>
</evidence>
<evidence type="ECO:0000256" key="2">
    <source>
        <dbReference type="ARBA" id="ARBA00022737"/>
    </source>
</evidence>
<dbReference type="AlphaFoldDB" id="A0A0A2G1U7"/>
<evidence type="ECO:0000313" key="4">
    <source>
        <dbReference type="EMBL" id="KGN97241.1"/>
    </source>
</evidence>
<dbReference type="Proteomes" id="UP000030134">
    <property type="component" value="Unassembled WGS sequence"/>
</dbReference>
<protein>
    <recommendedName>
        <fullName evidence="3">Secretion system C-terminal sorting domain-containing protein</fullName>
    </recommendedName>
</protein>
<dbReference type="GO" id="GO:0035591">
    <property type="term" value="F:signaling adaptor activity"/>
    <property type="evidence" value="ECO:0007669"/>
    <property type="project" value="TreeGrafter"/>
</dbReference>
<dbReference type="SUPFAM" id="SSF52047">
    <property type="entry name" value="RNI-like"/>
    <property type="match status" value="1"/>
</dbReference>
<proteinExistence type="predicted"/>